<protein>
    <submittedName>
        <fullName evidence="3">Uncharacterized protein</fullName>
    </submittedName>
</protein>
<organism evidence="3 4">
    <name type="scientific">Sphingobium yanoikuyae</name>
    <name type="common">Sphingomonas yanoikuyae</name>
    <dbReference type="NCBI Taxonomy" id="13690"/>
    <lineage>
        <taxon>Bacteria</taxon>
        <taxon>Pseudomonadati</taxon>
        <taxon>Pseudomonadota</taxon>
        <taxon>Alphaproteobacteria</taxon>
        <taxon>Sphingomonadales</taxon>
        <taxon>Sphingomonadaceae</taxon>
        <taxon>Sphingobium</taxon>
    </lineage>
</organism>
<dbReference type="EMBL" id="CP053021">
    <property type="protein sequence ID" value="QJR03490.1"/>
    <property type="molecule type" value="Genomic_DNA"/>
</dbReference>
<evidence type="ECO:0000256" key="2">
    <source>
        <dbReference type="SAM" id="Phobius"/>
    </source>
</evidence>
<proteinExistence type="predicted"/>
<evidence type="ECO:0000313" key="4">
    <source>
        <dbReference type="Proteomes" id="UP000502611"/>
    </source>
</evidence>
<gene>
    <name evidence="3" type="ORF">HH800_15675</name>
</gene>
<keyword evidence="2" id="KW-1133">Transmembrane helix</keyword>
<evidence type="ECO:0000256" key="1">
    <source>
        <dbReference type="SAM" id="MobiDB-lite"/>
    </source>
</evidence>
<name>A0A6M4G970_SPHYA</name>
<dbReference type="Proteomes" id="UP000502611">
    <property type="component" value="Chromosome"/>
</dbReference>
<dbReference type="AlphaFoldDB" id="A0A6M4G970"/>
<reference evidence="3 4" key="1">
    <citation type="submission" date="2020-04" db="EMBL/GenBank/DDBJ databases">
        <title>The Whole Genome Analysis of High salt-tolerant Sphingobium yanoikuyae YC-XJ2 with Aryl organophosphorus flame retardants (aryl-OPFRs)-degrading capacity and characteristics of Related phosphotriesterase.</title>
        <authorList>
            <person name="Li X."/>
        </authorList>
    </citation>
    <scope>NUCLEOTIDE SEQUENCE [LARGE SCALE GENOMIC DNA]</scope>
    <source>
        <strain evidence="3 4">YC-XJ2</strain>
    </source>
</reference>
<evidence type="ECO:0000313" key="3">
    <source>
        <dbReference type="EMBL" id="QJR03490.1"/>
    </source>
</evidence>
<accession>A0A6M4G970</accession>
<sequence>MDFSSVMEVVGALGGVGVIAAGIGGVAGKIMSSRAIEHHKASLKEQLETHKSALNKDLETHKLTLGRELETHKSELILGADRNRLILKRQELMFEREHAAAVDFLKIFYGVMPDAWAPDLDWSDAQREIAENLPEHERQLKKFLLNHATALSQEVRKLVASARSKASDGSFEVAQETSEGSYEPDQYPSNTVNKIVDEFYEALSDAEKKIREDLQNGSFSG</sequence>
<feature type="region of interest" description="Disordered" evidence="1">
    <location>
        <begin position="169"/>
        <end position="189"/>
    </location>
</feature>
<feature type="transmembrane region" description="Helical" evidence="2">
    <location>
        <begin position="6"/>
        <end position="27"/>
    </location>
</feature>
<dbReference type="RefSeq" id="WP_169861617.1">
    <property type="nucleotide sequence ID" value="NZ_CP053021.1"/>
</dbReference>
<keyword evidence="2" id="KW-0812">Transmembrane</keyword>
<keyword evidence="2" id="KW-0472">Membrane</keyword>